<proteinExistence type="predicted"/>
<sequence length="71" mass="7333">MLKSLATLIGALAISALLAPAAWAGASASAPSKYTRVTQPAASTHFVRQAKQINTPDTDVSASARTAPFHR</sequence>
<dbReference type="EMBL" id="JAAOLE020000001">
    <property type="protein sequence ID" value="NVI45500.1"/>
    <property type="molecule type" value="Genomic_DNA"/>
</dbReference>
<accession>A0A973W1N6</accession>
<evidence type="ECO:0000313" key="5">
    <source>
        <dbReference type="Proteomes" id="UP001432046"/>
    </source>
</evidence>
<feature type="chain" id="PRO_5037362928" evidence="2">
    <location>
        <begin position="25"/>
        <end position="71"/>
    </location>
</feature>
<keyword evidence="2" id="KW-0732">Signal</keyword>
<dbReference type="AlphaFoldDB" id="A0A973W1N6"/>
<reference evidence="3" key="1">
    <citation type="submission" date="2020-06" db="EMBL/GenBank/DDBJ databases">
        <title>Whole Genome Sequence of Bradyrhizobium sp. Strain 1S1.</title>
        <authorList>
            <person name="Bromfield E.S.P."/>
            <person name="Cloutier S."/>
        </authorList>
    </citation>
    <scope>NUCLEOTIDE SEQUENCE [LARGE SCALE GENOMIC DNA]</scope>
    <source>
        <strain evidence="3">1S1</strain>
    </source>
</reference>
<feature type="compositionally biased region" description="Polar residues" evidence="1">
    <location>
        <begin position="51"/>
        <end position="64"/>
    </location>
</feature>
<name>A0A973W1N6_9BRAD</name>
<reference evidence="4" key="2">
    <citation type="journal article" date="2021" name="Int. J. Syst. Evol. Microbiol.">
        <title>Bradyrhizobium septentrionale sp. nov. (sv. septentrionale) and Bradyrhizobium quebecense sp. nov. (sv. septentrionale) associated with legumes native to Canada possess rearranged symbiosis genes and numerous insertion sequences.</title>
        <authorList>
            <person name="Bromfield E.S.P."/>
            <person name="Cloutier S."/>
        </authorList>
    </citation>
    <scope>NUCLEOTIDE SEQUENCE</scope>
    <source>
        <strain evidence="4">5S5</strain>
    </source>
</reference>
<dbReference type="RefSeq" id="WP_166204968.1">
    <property type="nucleotide sequence ID" value="NZ_CP088285.1"/>
</dbReference>
<dbReference type="EMBL" id="CP147711">
    <property type="protein sequence ID" value="WXC76409.1"/>
    <property type="molecule type" value="Genomic_DNA"/>
</dbReference>
<feature type="signal peptide" evidence="2">
    <location>
        <begin position="1"/>
        <end position="24"/>
    </location>
</feature>
<gene>
    <name evidence="3" type="ORF">HAP48_021540</name>
    <name evidence="4" type="ORF">WDK88_23150</name>
</gene>
<dbReference type="Proteomes" id="UP001432046">
    <property type="component" value="Chromosome"/>
</dbReference>
<keyword evidence="5" id="KW-1185">Reference proteome</keyword>
<feature type="region of interest" description="Disordered" evidence="1">
    <location>
        <begin position="45"/>
        <end position="71"/>
    </location>
</feature>
<reference evidence="4" key="3">
    <citation type="submission" date="2024-03" db="EMBL/GenBank/DDBJ databases">
        <authorList>
            <person name="Bromfield E.S.P."/>
            <person name="Cloutier S."/>
        </authorList>
    </citation>
    <scope>NUCLEOTIDE SEQUENCE</scope>
    <source>
        <strain evidence="4">5S5</strain>
    </source>
</reference>
<evidence type="ECO:0000256" key="2">
    <source>
        <dbReference type="SAM" id="SignalP"/>
    </source>
</evidence>
<evidence type="ECO:0000313" key="4">
    <source>
        <dbReference type="EMBL" id="WXC76409.1"/>
    </source>
</evidence>
<protein>
    <submittedName>
        <fullName evidence="3">Uncharacterized protein</fullName>
    </submittedName>
</protein>
<evidence type="ECO:0000256" key="1">
    <source>
        <dbReference type="SAM" id="MobiDB-lite"/>
    </source>
</evidence>
<organism evidence="3">
    <name type="scientific">Bradyrhizobium septentrionale</name>
    <dbReference type="NCBI Taxonomy" id="1404411"/>
    <lineage>
        <taxon>Bacteria</taxon>
        <taxon>Pseudomonadati</taxon>
        <taxon>Pseudomonadota</taxon>
        <taxon>Alphaproteobacteria</taxon>
        <taxon>Hyphomicrobiales</taxon>
        <taxon>Nitrobacteraceae</taxon>
        <taxon>Bradyrhizobium</taxon>
    </lineage>
</organism>
<evidence type="ECO:0000313" key="3">
    <source>
        <dbReference type="EMBL" id="NVI45500.1"/>
    </source>
</evidence>